<accession>A0A8B7Y3T7</accession>
<evidence type="ECO:0000313" key="13">
    <source>
        <dbReference type="RefSeq" id="XP_022087202.1"/>
    </source>
</evidence>
<dbReference type="PANTHER" id="PTHR12253">
    <property type="entry name" value="RH14732P"/>
    <property type="match status" value="1"/>
</dbReference>
<evidence type="ECO:0000256" key="2">
    <source>
        <dbReference type="ARBA" id="ARBA00004613"/>
    </source>
</evidence>
<organism evidence="12 13">
    <name type="scientific">Acanthaster planci</name>
    <name type="common">Crown-of-thorns starfish</name>
    <dbReference type="NCBI Taxonomy" id="133434"/>
    <lineage>
        <taxon>Eukaryota</taxon>
        <taxon>Metazoa</taxon>
        <taxon>Echinodermata</taxon>
        <taxon>Eleutherozoa</taxon>
        <taxon>Asterozoa</taxon>
        <taxon>Asteroidea</taxon>
        <taxon>Valvatacea</taxon>
        <taxon>Valvatida</taxon>
        <taxon>Acanthasteridae</taxon>
        <taxon>Acanthaster</taxon>
    </lineage>
</organism>
<dbReference type="Gene3D" id="1.20.90.10">
    <property type="entry name" value="Phospholipase A2 domain"/>
    <property type="match status" value="1"/>
</dbReference>
<gene>
    <name evidence="13" type="primary">LOC110977412</name>
</gene>
<dbReference type="OMA" id="ECISRSW"/>
<dbReference type="GeneID" id="110977412"/>
<keyword evidence="9" id="KW-1015">Disulfide bond</keyword>
<evidence type="ECO:0000313" key="12">
    <source>
        <dbReference type="Proteomes" id="UP000694845"/>
    </source>
</evidence>
<dbReference type="Pfam" id="PF05826">
    <property type="entry name" value="Phospholip_A2_2"/>
    <property type="match status" value="1"/>
</dbReference>
<keyword evidence="8" id="KW-0443">Lipid metabolism</keyword>
<dbReference type="InterPro" id="IPR033113">
    <property type="entry name" value="PLA2_histidine"/>
</dbReference>
<dbReference type="GO" id="GO:0004623">
    <property type="term" value="F:phospholipase A2 activity"/>
    <property type="evidence" value="ECO:0007669"/>
    <property type="project" value="UniProtKB-EC"/>
</dbReference>
<evidence type="ECO:0000256" key="1">
    <source>
        <dbReference type="ARBA" id="ARBA00001913"/>
    </source>
</evidence>
<dbReference type="KEGG" id="aplc:110977412"/>
<dbReference type="GO" id="GO:0046872">
    <property type="term" value="F:metal ion binding"/>
    <property type="evidence" value="ECO:0007669"/>
    <property type="project" value="UniProtKB-KW"/>
</dbReference>
<dbReference type="FunFam" id="1.20.90.10:FF:000002">
    <property type="entry name" value="Phospholipase A2 group III"/>
    <property type="match status" value="1"/>
</dbReference>
<keyword evidence="12" id="KW-1185">Reference proteome</keyword>
<keyword evidence="7" id="KW-0106">Calcium</keyword>
<evidence type="ECO:0000256" key="7">
    <source>
        <dbReference type="ARBA" id="ARBA00022837"/>
    </source>
</evidence>
<evidence type="ECO:0000256" key="8">
    <source>
        <dbReference type="ARBA" id="ARBA00023098"/>
    </source>
</evidence>
<dbReference type="AlphaFoldDB" id="A0A8B7Y3T7"/>
<dbReference type="PROSITE" id="PS00118">
    <property type="entry name" value="PA2_HIS"/>
    <property type="match status" value="1"/>
</dbReference>
<keyword evidence="5" id="KW-0479">Metal-binding</keyword>
<dbReference type="OrthoDB" id="10059604at2759"/>
<dbReference type="GO" id="GO:0006644">
    <property type="term" value="P:phospholipid metabolic process"/>
    <property type="evidence" value="ECO:0007669"/>
    <property type="project" value="InterPro"/>
</dbReference>
<comment type="subcellular location">
    <subcellularLocation>
        <location evidence="2">Secreted</location>
    </subcellularLocation>
</comment>
<feature type="compositionally biased region" description="Low complexity" evidence="10">
    <location>
        <begin position="363"/>
        <end position="376"/>
    </location>
</feature>
<dbReference type="Proteomes" id="UP000694845">
    <property type="component" value="Unplaced"/>
</dbReference>
<comment type="cofactor">
    <cofactor evidence="1">
        <name>Ca(2+)</name>
        <dbReference type="ChEBI" id="CHEBI:29108"/>
    </cofactor>
</comment>
<evidence type="ECO:0000256" key="9">
    <source>
        <dbReference type="ARBA" id="ARBA00023157"/>
    </source>
</evidence>
<reference evidence="13" key="1">
    <citation type="submission" date="2025-08" db="UniProtKB">
        <authorList>
            <consortium name="RefSeq"/>
        </authorList>
    </citation>
    <scope>IDENTIFICATION</scope>
</reference>
<keyword evidence="6" id="KW-0378">Hydrolase</keyword>
<keyword evidence="4" id="KW-0964">Secreted</keyword>
<feature type="region of interest" description="Disordered" evidence="10">
    <location>
        <begin position="344"/>
        <end position="376"/>
    </location>
</feature>
<dbReference type="GO" id="GO:0050482">
    <property type="term" value="P:arachidonate secretion"/>
    <property type="evidence" value="ECO:0007669"/>
    <property type="project" value="InterPro"/>
</dbReference>
<proteinExistence type="predicted"/>
<dbReference type="SUPFAM" id="SSF48619">
    <property type="entry name" value="Phospholipase A2, PLA2"/>
    <property type="match status" value="1"/>
</dbReference>
<protein>
    <recommendedName>
        <fullName evidence="3">phospholipase A2</fullName>
        <ecNumber evidence="3">3.1.1.4</ecNumber>
    </recommendedName>
</protein>
<evidence type="ECO:0000256" key="6">
    <source>
        <dbReference type="ARBA" id="ARBA00022801"/>
    </source>
</evidence>
<name>A0A8B7Y3T7_ACAPL</name>
<sequence>MRSADISKVHFVSVSLGPHSRDILVHVDGVTATEFLVGSSPRNGVIVRRVADGRKQVQILEDWTHQVVDCRVTSDAREIRDFETATEARLADHLSRVPTVLAPSPPCDFSLSSPSPAGKSQYLTVSLLPTITGENSRASEDFLHLMSLTDTKKAQKECQLYHAQLKKEPNRFHLASLEDEAGRARRAQPRSGDTEREKRSAFMIPGTLWCGPGSDAESYDHLGQDIEADACCREHDHCPSSIKRWSTKYGIFNFRLYAISHCDCDRRFNQCLREAGTQKAEVVGHWYFNILQLSCFELHYKPTCVEYQGWFSRWCRRTELVPYAEISSVGPITVKDGLGGATSEYASVAPTTDGDDTELSGQSPESESAESSASDH</sequence>
<feature type="domain" description="Phospholipase A2-like central" evidence="11">
    <location>
        <begin position="204"/>
        <end position="298"/>
    </location>
</feature>
<dbReference type="RefSeq" id="XP_022087202.1">
    <property type="nucleotide sequence ID" value="XM_022231510.1"/>
</dbReference>
<dbReference type="GO" id="GO:0005576">
    <property type="term" value="C:extracellular region"/>
    <property type="evidence" value="ECO:0007669"/>
    <property type="project" value="UniProtKB-SubCell"/>
</dbReference>
<evidence type="ECO:0000256" key="10">
    <source>
        <dbReference type="SAM" id="MobiDB-lite"/>
    </source>
</evidence>
<dbReference type="InterPro" id="IPR036444">
    <property type="entry name" value="PLipase_A2_dom_sf"/>
</dbReference>
<dbReference type="InterPro" id="IPR016090">
    <property type="entry name" value="PLA2-like_dom"/>
</dbReference>
<dbReference type="CDD" id="cd04704">
    <property type="entry name" value="PLA2_bee_venom_like"/>
    <property type="match status" value="1"/>
</dbReference>
<dbReference type="EC" id="3.1.1.4" evidence="3"/>
<evidence type="ECO:0000256" key="4">
    <source>
        <dbReference type="ARBA" id="ARBA00022525"/>
    </source>
</evidence>
<evidence type="ECO:0000259" key="11">
    <source>
        <dbReference type="Pfam" id="PF05826"/>
    </source>
</evidence>
<feature type="region of interest" description="Disordered" evidence="10">
    <location>
        <begin position="178"/>
        <end position="197"/>
    </location>
</feature>
<evidence type="ECO:0000256" key="5">
    <source>
        <dbReference type="ARBA" id="ARBA00022723"/>
    </source>
</evidence>
<evidence type="ECO:0000256" key="3">
    <source>
        <dbReference type="ARBA" id="ARBA00013278"/>
    </source>
</evidence>